<evidence type="ECO:0000313" key="4">
    <source>
        <dbReference type="Proteomes" id="UP000195305"/>
    </source>
</evidence>
<evidence type="ECO:0000256" key="1">
    <source>
        <dbReference type="ARBA" id="ARBA00023125"/>
    </source>
</evidence>
<organism evidence="3 4">
    <name type="scientific">Massilimicrobiota timonensis</name>
    <dbReference type="NCBI Taxonomy" id="1776392"/>
    <lineage>
        <taxon>Bacteria</taxon>
        <taxon>Bacillati</taxon>
        <taxon>Bacillota</taxon>
        <taxon>Erysipelotrichia</taxon>
        <taxon>Erysipelotrichales</taxon>
        <taxon>Erysipelotrichaceae</taxon>
        <taxon>Massilimicrobiota</taxon>
    </lineage>
</organism>
<reference evidence="3 4" key="1">
    <citation type="journal article" date="2018" name="BMC Genomics">
        <title>Whole genome sequencing and function prediction of 133 gut anaerobes isolated from chicken caecum in pure cultures.</title>
        <authorList>
            <person name="Medvecky M."/>
            <person name="Cejkova D."/>
            <person name="Polansky O."/>
            <person name="Karasova D."/>
            <person name="Kubasova T."/>
            <person name="Cizek A."/>
            <person name="Rychlik I."/>
        </authorList>
    </citation>
    <scope>NUCLEOTIDE SEQUENCE [LARGE SCALE GENOMIC DNA]</scope>
    <source>
        <strain evidence="3 4">An13</strain>
    </source>
</reference>
<evidence type="ECO:0008006" key="5">
    <source>
        <dbReference type="Google" id="ProtNLM"/>
    </source>
</evidence>
<dbReference type="InterPro" id="IPR000424">
    <property type="entry name" value="Primosome_PriB/ssb"/>
</dbReference>
<dbReference type="CDD" id="cd04496">
    <property type="entry name" value="SSB_OBF"/>
    <property type="match status" value="1"/>
</dbReference>
<protein>
    <recommendedName>
        <fullName evidence="5">Single-stranded DNA-binding protein</fullName>
    </recommendedName>
</protein>
<dbReference type="GO" id="GO:0003697">
    <property type="term" value="F:single-stranded DNA binding"/>
    <property type="evidence" value="ECO:0007669"/>
    <property type="project" value="InterPro"/>
</dbReference>
<keyword evidence="4" id="KW-1185">Reference proteome</keyword>
<dbReference type="AlphaFoldDB" id="A0A1Y4SZL0"/>
<evidence type="ECO:0000256" key="2">
    <source>
        <dbReference type="PROSITE-ProRule" id="PRU00252"/>
    </source>
</evidence>
<evidence type="ECO:0000313" key="3">
    <source>
        <dbReference type="EMBL" id="OUQ35369.1"/>
    </source>
</evidence>
<dbReference type="RefSeq" id="WP_087357445.1">
    <property type="nucleotide sequence ID" value="NZ_AP031415.1"/>
</dbReference>
<dbReference type="InterPro" id="IPR012340">
    <property type="entry name" value="NA-bd_OB-fold"/>
</dbReference>
<dbReference type="OrthoDB" id="9809878at2"/>
<sequence>MFNEIILIGRLAENPKFKETPTGVKLATLILDVERPYRNNLGIRDHDYISCVLWKGIAQEVMDCCEAGSFLGIKGRLQSKTFETPDHLSTTIMEVKVEHVEFLDRYFMKK</sequence>
<keyword evidence="1 2" id="KW-0238">DNA-binding</keyword>
<gene>
    <name evidence="3" type="ORF">B5E75_03715</name>
</gene>
<name>A0A1Y4SZL0_9FIRM</name>
<dbReference type="Gene3D" id="2.40.50.140">
    <property type="entry name" value="Nucleic acid-binding proteins"/>
    <property type="match status" value="1"/>
</dbReference>
<dbReference type="SUPFAM" id="SSF50249">
    <property type="entry name" value="Nucleic acid-binding proteins"/>
    <property type="match status" value="1"/>
</dbReference>
<comment type="caution">
    <text evidence="3">The sequence shown here is derived from an EMBL/GenBank/DDBJ whole genome shotgun (WGS) entry which is preliminary data.</text>
</comment>
<accession>A0A1Y4SZL0</accession>
<dbReference type="EMBL" id="NFLJ01000008">
    <property type="protein sequence ID" value="OUQ35369.1"/>
    <property type="molecule type" value="Genomic_DNA"/>
</dbReference>
<dbReference type="Proteomes" id="UP000195305">
    <property type="component" value="Unassembled WGS sequence"/>
</dbReference>
<dbReference type="PROSITE" id="PS50935">
    <property type="entry name" value="SSB"/>
    <property type="match status" value="1"/>
</dbReference>
<proteinExistence type="predicted"/>
<dbReference type="Pfam" id="PF00436">
    <property type="entry name" value="SSB"/>
    <property type="match status" value="1"/>
</dbReference>